<accession>L8E7W0</accession>
<name>L8E7W0_HUMAN</name>
<sequence length="48" mass="5307">MARPWATSGLHGLPRESAPSTKFKSGQRLHLCPQMFLRSQTRAGIAVE</sequence>
<reference evidence="2" key="1">
    <citation type="journal article" date="2013" name="PLoS ONE">
        <title>Direct detection of alternative open reading frames translation products in human significantly expands the proteome.</title>
        <authorList>
            <person name="Vanderperre B."/>
            <person name="Lucier J.-F."/>
            <person name="Motard J."/>
            <person name="Tremblay G."/>
            <person name="Vanderperre S."/>
            <person name="Wisztorski M."/>
            <person name="Salzet M."/>
            <person name="Boisvert F.-M."/>
            <person name="Roucou X."/>
        </authorList>
    </citation>
    <scope>NUCLEOTIDE SEQUENCE</scope>
</reference>
<proteinExistence type="predicted"/>
<evidence type="ECO:0000313" key="2">
    <source>
        <dbReference type="EMBL" id="CCQ43365.1"/>
    </source>
</evidence>
<protein>
    <submittedName>
        <fullName evidence="2">Alternative protein SLC12A7</fullName>
    </submittedName>
</protein>
<evidence type="ECO:0000256" key="1">
    <source>
        <dbReference type="SAM" id="MobiDB-lite"/>
    </source>
</evidence>
<feature type="region of interest" description="Disordered" evidence="1">
    <location>
        <begin position="1"/>
        <end position="26"/>
    </location>
</feature>
<dbReference type="AlphaFoldDB" id="L8E7W0"/>
<dbReference type="ChiTaRS" id="SLC12A7">
    <property type="organism name" value="human"/>
</dbReference>
<dbReference type="OrthoDB" id="2020542at2759"/>
<dbReference type="EMBL" id="HF583868">
    <property type="protein sequence ID" value="CCQ43365.1"/>
    <property type="molecule type" value="Genomic_DNA"/>
</dbReference>
<organism evidence="2">
    <name type="scientific">Homo sapiens</name>
    <name type="common">Human</name>
    <dbReference type="NCBI Taxonomy" id="9606"/>
    <lineage>
        <taxon>Eukaryota</taxon>
        <taxon>Metazoa</taxon>
        <taxon>Chordata</taxon>
        <taxon>Craniata</taxon>
        <taxon>Vertebrata</taxon>
        <taxon>Euteleostomi</taxon>
        <taxon>Mammalia</taxon>
        <taxon>Eutheria</taxon>
        <taxon>Euarchontoglires</taxon>
        <taxon>Primates</taxon>
        <taxon>Haplorrhini</taxon>
        <taxon>Catarrhini</taxon>
        <taxon>Hominidae</taxon>
        <taxon>Homo</taxon>
    </lineage>
</organism>
<gene>
    <name evidence="2" type="primary">SLC12A7</name>
</gene>